<evidence type="ECO:0000313" key="2">
    <source>
        <dbReference type="Proteomes" id="UP000007952"/>
    </source>
</evidence>
<proteinExistence type="predicted"/>
<reference evidence="1 2" key="1">
    <citation type="journal article" date="2011" name="J. Bacteriol.">
        <title>Complete genome sequences of two hemotropic Mycoplasmas, Mycoplasma haemofelis strain Ohio2 and Mycoplasma suis strain Illinois.</title>
        <authorList>
            <person name="Messick J.B."/>
            <person name="Santos A.P."/>
            <person name="Guimaraes A.M."/>
        </authorList>
    </citation>
    <scope>NUCLEOTIDE SEQUENCE [LARGE SCALE GENOMIC DNA]</scope>
    <source>
        <strain evidence="1 2">Ohio2</strain>
    </source>
</reference>
<dbReference type="KEGG" id="mhf:MHF_1466"/>
<organism evidence="1 2">
    <name type="scientific">Mycoplasma haemofelis (strain Ohio2)</name>
    <dbReference type="NCBI Taxonomy" id="859194"/>
    <lineage>
        <taxon>Bacteria</taxon>
        <taxon>Bacillati</taxon>
        <taxon>Mycoplasmatota</taxon>
        <taxon>Mollicutes</taxon>
        <taxon>Mycoplasmataceae</taxon>
        <taxon>Mycoplasma</taxon>
    </lineage>
</organism>
<accession>F6FGZ1</accession>
<gene>
    <name evidence="1" type="ordered locus">MHF_1466</name>
</gene>
<dbReference type="BioCyc" id="MHAE859194:G1GR7-1461-MONOMER"/>
<dbReference type="AlphaFoldDB" id="F6FGZ1"/>
<dbReference type="STRING" id="859194.MHF_1466"/>
<protein>
    <submittedName>
        <fullName evidence="1">Uncharacterized protein</fullName>
    </submittedName>
</protein>
<dbReference type="Proteomes" id="UP000007952">
    <property type="component" value="Chromosome"/>
</dbReference>
<name>F6FGZ1_MYCHI</name>
<dbReference type="HOGENOM" id="CLU_098620_4_1_14"/>
<sequence>MSTLAGKGLLAAIPVAGVAGTGAYFGLVKSSNSKETIKSKLELSLKGKARKILTSKTDVIWEKYKVLYEKSSQKISGVNKNELPNWCSTTLEKEYSDKESSLYDNASKWCVANTNTLKKELESEKRITFLTFEDGSDSKWQQAWTKYESEKASLTITDDSLKNLNPNDANTGGPKLKEWCKAKLEKYMYEDLGEEKVEDKVSKYCVERKD</sequence>
<reference key="2">
    <citation type="submission" date="2011-05" db="EMBL/GenBank/DDBJ databases">
        <title>The Genome of Mycoplasma haemofelis Strain Ohio2, a pathogenic hemoplasma of the cat.</title>
        <authorList>
            <person name="Santos A.P."/>
            <person name="Guimaraes A.M.S."/>
            <person name="SanMiguel P.J."/>
            <person name="Martin S.W."/>
            <person name="Messick J.B."/>
        </authorList>
    </citation>
    <scope>NUCLEOTIDE SEQUENCE</scope>
    <source>
        <strain>Ohio2</strain>
    </source>
</reference>
<dbReference type="EMBL" id="CP002808">
    <property type="protein sequence ID" value="AEG73700.1"/>
    <property type="molecule type" value="Genomic_DNA"/>
</dbReference>
<evidence type="ECO:0000313" key="1">
    <source>
        <dbReference type="EMBL" id="AEG73700.1"/>
    </source>
</evidence>